<evidence type="ECO:0000256" key="3">
    <source>
        <dbReference type="ARBA" id="ARBA00023016"/>
    </source>
</evidence>
<dbReference type="InterPro" id="IPR021153">
    <property type="entry name" value="HrcA_C"/>
</dbReference>
<dbReference type="GO" id="GO:0003677">
    <property type="term" value="F:DNA binding"/>
    <property type="evidence" value="ECO:0007669"/>
    <property type="project" value="InterPro"/>
</dbReference>
<dbReference type="InterPro" id="IPR029016">
    <property type="entry name" value="GAF-like_dom_sf"/>
</dbReference>
<dbReference type="Gene3D" id="1.10.10.10">
    <property type="entry name" value="Winged helix-like DNA-binding domain superfamily/Winged helix DNA-binding domain"/>
    <property type="match status" value="1"/>
</dbReference>
<dbReference type="InterPro" id="IPR036388">
    <property type="entry name" value="WH-like_DNA-bd_sf"/>
</dbReference>
<evidence type="ECO:0000256" key="4">
    <source>
        <dbReference type="ARBA" id="ARBA00023163"/>
    </source>
</evidence>
<dbReference type="Pfam" id="PF01628">
    <property type="entry name" value="HrcA"/>
    <property type="match status" value="1"/>
</dbReference>
<dbReference type="EMBL" id="NKHD01000032">
    <property type="protein sequence ID" value="OXT06316.1"/>
    <property type="molecule type" value="Genomic_DNA"/>
</dbReference>
<dbReference type="Gene3D" id="3.30.390.60">
    <property type="entry name" value="Heat-inducible transcription repressor hrca homolog, domain 3"/>
    <property type="match status" value="1"/>
</dbReference>
<dbReference type="PANTHER" id="PTHR34824:SF1">
    <property type="entry name" value="HEAT-INDUCIBLE TRANSCRIPTION REPRESSOR HRCA"/>
    <property type="match status" value="1"/>
</dbReference>
<reference evidence="9 11" key="2">
    <citation type="submission" date="2017-06" db="EMBL/GenBank/DDBJ databases">
        <title>Isolation and characterization of a thermophilic and butanogenic Thermoanaerobacterium thermosaccharolyticum M5 capable of efficient degradation of hemicellulose.</title>
        <authorList>
            <person name="Xin F."/>
            <person name="Jiang Y."/>
        </authorList>
    </citation>
    <scope>NUCLEOTIDE SEQUENCE [LARGE SCALE GENOMIC DNA]</scope>
    <source>
        <strain evidence="9 11">M5</strain>
    </source>
</reference>
<evidence type="ECO:0000313" key="8">
    <source>
        <dbReference type="EMBL" id="AST56323.1"/>
    </source>
</evidence>
<comment type="function">
    <text evidence="5 6">Negative regulator of class I heat shock genes (grpE-dnaK-dnaJ and groELS operons). Prevents heat-shock induction of these operons.</text>
</comment>
<dbReference type="InterPro" id="IPR002571">
    <property type="entry name" value="HrcA"/>
</dbReference>
<evidence type="ECO:0000256" key="1">
    <source>
        <dbReference type="ARBA" id="ARBA00022491"/>
    </source>
</evidence>
<accession>A0A231VF86</accession>
<evidence type="ECO:0000256" key="2">
    <source>
        <dbReference type="ARBA" id="ARBA00023015"/>
    </source>
</evidence>
<proteinExistence type="inferred from homology"/>
<dbReference type="InterPro" id="IPR023120">
    <property type="entry name" value="WHTH_transcript_rep_HrcA_IDD"/>
</dbReference>
<evidence type="ECO:0000256" key="6">
    <source>
        <dbReference type="HAMAP-Rule" id="MF_00081"/>
    </source>
</evidence>
<evidence type="ECO:0000256" key="5">
    <source>
        <dbReference type="ARBA" id="ARBA00055319"/>
    </source>
</evidence>
<dbReference type="NCBIfam" id="TIGR00331">
    <property type="entry name" value="hrcA"/>
    <property type="match status" value="1"/>
</dbReference>
<evidence type="ECO:0000313" key="11">
    <source>
        <dbReference type="Proteomes" id="UP000215301"/>
    </source>
</evidence>
<comment type="similarity">
    <text evidence="6">Belongs to the HrcA family.</text>
</comment>
<keyword evidence="1 6" id="KW-0678">Repressor</keyword>
<dbReference type="Gene3D" id="3.30.450.40">
    <property type="match status" value="1"/>
</dbReference>
<gene>
    <name evidence="6 9" type="primary">hrcA</name>
    <name evidence="9" type="ORF">CE561_10895</name>
    <name evidence="8" type="ORF">Thert_00065</name>
</gene>
<sequence>MPLDDRKKRILEAVINDYILTAEPIGSRTIAKRYDLGVSSATIRNEMADLEEMGYLEQPHTSAGRIPSDKGYRFYVNNILEHYLNETYDYEFESFNEVFAEIDEIVKKYAKLLSSITNHTIVVKMPRIDENTIKKIQILPVDSNKLILLVMTESGIMKNYLISLKDNIDSNLFEFLNNLINNKMIGKRKREVDKTLRDEIKKESGNAIGFIDKITDTILNGLKQMDETDLYSEGISNILNFPEYKDLFKAKTFFDLIDNRDIMNSVLEPEDDSIEVTIGSESKFEEMWDLSIIKSTYKINGEIVGTFGIIGPTRMNYKRLINEINMMSNELSKVLSYIYQENKR</sequence>
<evidence type="ECO:0000313" key="9">
    <source>
        <dbReference type="EMBL" id="OXT06316.1"/>
    </source>
</evidence>
<keyword evidence="4 6" id="KW-0804">Transcription</keyword>
<dbReference type="Proteomes" id="UP000215301">
    <property type="component" value="Unassembled WGS sequence"/>
</dbReference>
<dbReference type="FunFam" id="1.10.10.10:FF:000049">
    <property type="entry name" value="Heat-inducible transcription repressor HrcA"/>
    <property type="match status" value="1"/>
</dbReference>
<dbReference type="EMBL" id="CP016893">
    <property type="protein sequence ID" value="AST56323.1"/>
    <property type="molecule type" value="Genomic_DNA"/>
</dbReference>
<protein>
    <recommendedName>
        <fullName evidence="6">Heat-inducible transcription repressor HrcA</fullName>
    </recommendedName>
</protein>
<organism evidence="9 11">
    <name type="scientific">Thermoanaerobacterium thermosaccharolyticum</name>
    <name type="common">Clostridium thermosaccharolyticum</name>
    <dbReference type="NCBI Taxonomy" id="1517"/>
    <lineage>
        <taxon>Bacteria</taxon>
        <taxon>Bacillati</taxon>
        <taxon>Bacillota</taxon>
        <taxon>Clostridia</taxon>
        <taxon>Thermoanaerobacterales</taxon>
        <taxon>Thermoanaerobacteraceae</taxon>
        <taxon>Thermoanaerobacterium</taxon>
    </lineage>
</organism>
<dbReference type="GO" id="GO:0045892">
    <property type="term" value="P:negative regulation of DNA-templated transcription"/>
    <property type="evidence" value="ECO:0007669"/>
    <property type="project" value="UniProtKB-UniRule"/>
</dbReference>
<dbReference type="AlphaFoldDB" id="A0A231VF86"/>
<keyword evidence="2 6" id="KW-0805">Transcription regulation</keyword>
<name>A0A231VF86_THETR</name>
<keyword evidence="3 6" id="KW-0346">Stress response</keyword>
<dbReference type="PANTHER" id="PTHR34824">
    <property type="entry name" value="HEAT-INDUCIBLE TRANSCRIPTION REPRESSOR HRCA"/>
    <property type="match status" value="1"/>
</dbReference>
<feature type="domain" description="Heat-inducible transcription repressor HrcA C-terminal" evidence="7">
    <location>
        <begin position="103"/>
        <end position="321"/>
    </location>
</feature>
<dbReference type="SUPFAM" id="SSF55781">
    <property type="entry name" value="GAF domain-like"/>
    <property type="match status" value="1"/>
</dbReference>
<dbReference type="Proteomes" id="UP000214975">
    <property type="component" value="Chromosome"/>
</dbReference>
<evidence type="ECO:0000259" key="7">
    <source>
        <dbReference type="Pfam" id="PF01628"/>
    </source>
</evidence>
<evidence type="ECO:0000313" key="10">
    <source>
        <dbReference type="Proteomes" id="UP000214975"/>
    </source>
</evidence>
<dbReference type="InterPro" id="IPR036390">
    <property type="entry name" value="WH_DNA-bd_sf"/>
</dbReference>
<reference evidence="8 10" key="1">
    <citation type="submission" date="2016-08" db="EMBL/GenBank/DDBJ databases">
        <title>A novel genetic cassette of butanologenic Thermoanaerobacterium thermosaccharolyticum that directly convert cellulose to butanol.</title>
        <authorList>
            <person name="Li T."/>
            <person name="He J."/>
        </authorList>
    </citation>
    <scope>NUCLEOTIDE SEQUENCE [LARGE SCALE GENOMIC DNA]</scope>
    <source>
        <strain evidence="8 10">TG57</strain>
    </source>
</reference>
<dbReference type="RefSeq" id="WP_015311443.1">
    <property type="nucleotide sequence ID" value="NZ_CP016893.1"/>
</dbReference>
<dbReference type="PIRSF" id="PIRSF005485">
    <property type="entry name" value="HrcA"/>
    <property type="match status" value="1"/>
</dbReference>
<dbReference type="HAMAP" id="MF_00081">
    <property type="entry name" value="HrcA"/>
    <property type="match status" value="1"/>
</dbReference>
<dbReference type="SUPFAM" id="SSF46785">
    <property type="entry name" value="Winged helix' DNA-binding domain"/>
    <property type="match status" value="1"/>
</dbReference>